<comment type="caution">
    <text evidence="1">The sequence shown here is derived from an EMBL/GenBank/DDBJ whole genome shotgun (WGS) entry which is preliminary data.</text>
</comment>
<dbReference type="Proteomes" id="UP001500547">
    <property type="component" value="Unassembled WGS sequence"/>
</dbReference>
<accession>A0ABP9QCN5</accession>
<dbReference type="InterPro" id="IPR010702">
    <property type="entry name" value="Pectate_lyase_2"/>
</dbReference>
<reference evidence="2" key="1">
    <citation type="journal article" date="2019" name="Int. J. Syst. Evol. Microbiol.">
        <title>The Global Catalogue of Microorganisms (GCM) 10K type strain sequencing project: providing services to taxonomists for standard genome sequencing and annotation.</title>
        <authorList>
            <consortium name="The Broad Institute Genomics Platform"/>
            <consortium name="The Broad Institute Genome Sequencing Center for Infectious Disease"/>
            <person name="Wu L."/>
            <person name="Ma J."/>
        </authorList>
    </citation>
    <scope>NUCLEOTIDE SEQUENCE [LARGE SCALE GENOMIC DNA]</scope>
    <source>
        <strain evidence="2">JCM 18715</strain>
    </source>
</reference>
<dbReference type="Gene3D" id="1.50.10.20">
    <property type="match status" value="1"/>
</dbReference>
<evidence type="ECO:0000313" key="2">
    <source>
        <dbReference type="Proteomes" id="UP001500547"/>
    </source>
</evidence>
<name>A0ABP9QCN5_9RHOO</name>
<dbReference type="Gene3D" id="2.30.30.880">
    <property type="match status" value="1"/>
</dbReference>
<proteinExistence type="predicted"/>
<dbReference type="Gene3D" id="3.90.105.40">
    <property type="match status" value="1"/>
</dbReference>
<organism evidence="1 2">
    <name type="scientific">Viridibacterium curvum</name>
    <dbReference type="NCBI Taxonomy" id="1101404"/>
    <lineage>
        <taxon>Bacteria</taxon>
        <taxon>Pseudomonadati</taxon>
        <taxon>Pseudomonadota</taxon>
        <taxon>Betaproteobacteria</taxon>
        <taxon>Rhodocyclales</taxon>
        <taxon>Rhodocyclaceae</taxon>
        <taxon>Viridibacterium</taxon>
    </lineage>
</organism>
<dbReference type="RefSeq" id="WP_345531391.1">
    <property type="nucleotide sequence ID" value="NZ_BAABLD010000002.1"/>
</dbReference>
<dbReference type="EMBL" id="BAABLD010000002">
    <property type="protein sequence ID" value="GAA5159680.1"/>
    <property type="molecule type" value="Genomic_DNA"/>
</dbReference>
<gene>
    <name evidence="1" type="ORF">GCM10025770_06370</name>
</gene>
<sequence>MKHVLDYLCGYAETILTRYRDPYHGTPLFFDGCDSFSGAPVRWRNVDGTDWEPSNLASQQNLFRTLSALTTLTGQSDYKSAAQDALRWHFNHRDPSGLLCWGGHSFFDMKTLKTVGPENKNMVHELKHHYPFYELMYETDRAATSRLIKAIWNSHIANWDTVELSRHGEYGKPMEEEGFWNKPRNQDLEIMREAKGLSFVNVGNDLIYAASQSYLAEGDQGALDWAEFMAWQFVRTRYPETGLGCYQFNRPVKREEAPTDENHPQFTFSFYGDRAQRQFGPEYGPVAMEAWVLFKMDEEALNGPEGIYGDSSLAQVSMARQLGEKGKKLLDWTVSGLEAWAKYAYVPETNEIKPMFADGKDLTGHVFQRFGFYGKKGMVFERKKISPIVFLSYATAWAASGSEKLWPTVAAMARNFGLGNWNPENPKAPQVNLETRANDSTLLFAVLEIARATGTSAYLDLARALGESIFVQRAHRGLFVPSERHIHCRFDDAEPLALAALIATMEGKGDQVPAFRSQGGYIHGDALLPEIGKKNITDLKFIYPMKKAA</sequence>
<dbReference type="GO" id="GO:0016829">
    <property type="term" value="F:lyase activity"/>
    <property type="evidence" value="ECO:0007669"/>
    <property type="project" value="UniProtKB-KW"/>
</dbReference>
<evidence type="ECO:0000313" key="1">
    <source>
        <dbReference type="EMBL" id="GAA5159680.1"/>
    </source>
</evidence>
<dbReference type="Pfam" id="PF06917">
    <property type="entry name" value="Pectate_lyase_2"/>
    <property type="match status" value="1"/>
</dbReference>
<keyword evidence="2" id="KW-1185">Reference proteome</keyword>
<keyword evidence="1" id="KW-0456">Lyase</keyword>
<protein>
    <submittedName>
        <fullName evidence="1">Pectate lyase</fullName>
    </submittedName>
</protein>